<dbReference type="Gene3D" id="3.40.50.300">
    <property type="entry name" value="P-loop containing nucleotide triphosphate hydrolases"/>
    <property type="match status" value="1"/>
</dbReference>
<evidence type="ECO:0000313" key="3">
    <source>
        <dbReference type="Proteomes" id="UP000054324"/>
    </source>
</evidence>
<organism evidence="2 3">
    <name type="scientific">Opisthorchis viverrini</name>
    <name type="common">Southeast Asian liver fluke</name>
    <dbReference type="NCBI Taxonomy" id="6198"/>
    <lineage>
        <taxon>Eukaryota</taxon>
        <taxon>Metazoa</taxon>
        <taxon>Spiralia</taxon>
        <taxon>Lophotrochozoa</taxon>
        <taxon>Platyhelminthes</taxon>
        <taxon>Trematoda</taxon>
        <taxon>Digenea</taxon>
        <taxon>Opisthorchiida</taxon>
        <taxon>Opisthorchiata</taxon>
        <taxon>Opisthorchiidae</taxon>
        <taxon>Opisthorchis</taxon>
    </lineage>
</organism>
<dbReference type="CTD" id="20330329"/>
<dbReference type="Proteomes" id="UP000054324">
    <property type="component" value="Unassembled WGS sequence"/>
</dbReference>
<evidence type="ECO:0000259" key="1">
    <source>
        <dbReference type="Pfam" id="PF01057"/>
    </source>
</evidence>
<dbReference type="InterPro" id="IPR001257">
    <property type="entry name" value="Parvovirus_NS1_helicase"/>
</dbReference>
<dbReference type="KEGG" id="ovi:T265_16164"/>
<dbReference type="GO" id="GO:0019079">
    <property type="term" value="P:viral genome replication"/>
    <property type="evidence" value="ECO:0007669"/>
    <property type="project" value="InterPro"/>
</dbReference>
<proteinExistence type="predicted"/>
<dbReference type="AlphaFoldDB" id="A0A074YYL4"/>
<reference evidence="2 3" key="1">
    <citation type="submission" date="2013-11" db="EMBL/GenBank/DDBJ databases">
        <title>Opisthorchis viverrini - life in the bile duct.</title>
        <authorList>
            <person name="Young N.D."/>
            <person name="Nagarajan N."/>
            <person name="Lin S.J."/>
            <person name="Korhonen P.K."/>
            <person name="Jex A.R."/>
            <person name="Hall R.S."/>
            <person name="Safavi-Hemami H."/>
            <person name="Kaewkong W."/>
            <person name="Bertrand D."/>
            <person name="Gao S."/>
            <person name="Seet Q."/>
            <person name="Wongkham S."/>
            <person name="Teh B.T."/>
            <person name="Wongkham C."/>
            <person name="Intapan P.M."/>
            <person name="Maleewong W."/>
            <person name="Yang X."/>
            <person name="Hu M."/>
            <person name="Wang Z."/>
            <person name="Hofmann A."/>
            <person name="Sternberg P.W."/>
            <person name="Tan P."/>
            <person name="Wang J."/>
            <person name="Gasser R.B."/>
        </authorList>
    </citation>
    <scope>NUCLEOTIDE SEQUENCE [LARGE SCALE GENOMIC DNA]</scope>
</reference>
<accession>A0A074YYL4</accession>
<dbReference type="RefSeq" id="XP_009177971.1">
    <property type="nucleotide sequence ID" value="XM_009179707.1"/>
</dbReference>
<evidence type="ECO:0000313" key="2">
    <source>
        <dbReference type="EMBL" id="KER18282.1"/>
    </source>
</evidence>
<gene>
    <name evidence="2" type="ORF">T265_16164</name>
</gene>
<dbReference type="InterPro" id="IPR027417">
    <property type="entry name" value="P-loop_NTPase"/>
</dbReference>
<name>A0A074YYL4_OPIVI</name>
<sequence>MKLLNKTLALMEEPRITQLTVNDFKELLGGNPFDIHVKHQKDERLERLPVLITTNNPLTYYVMDADGKAILE</sequence>
<dbReference type="OrthoDB" id="6239126at2759"/>
<feature type="non-terminal residue" evidence="2">
    <location>
        <position position="72"/>
    </location>
</feature>
<dbReference type="Pfam" id="PF01057">
    <property type="entry name" value="Parvo_NS1"/>
    <property type="match status" value="1"/>
</dbReference>
<protein>
    <recommendedName>
        <fullName evidence="1">Parvovirus non-structural protein 1 helicase domain-containing protein</fullName>
    </recommendedName>
</protein>
<dbReference type="SUPFAM" id="SSF52540">
    <property type="entry name" value="P-loop containing nucleoside triphosphate hydrolases"/>
    <property type="match status" value="1"/>
</dbReference>
<dbReference type="EMBL" id="KL604504">
    <property type="protein sequence ID" value="KER18282.1"/>
    <property type="molecule type" value="Genomic_DNA"/>
</dbReference>
<dbReference type="GeneID" id="20330329"/>
<feature type="domain" description="Parvovirus non-structural protein 1 helicase" evidence="1">
    <location>
        <begin position="4"/>
        <end position="60"/>
    </location>
</feature>
<keyword evidence="3" id="KW-1185">Reference proteome</keyword>